<proteinExistence type="predicted"/>
<name>A0A9D4BJ66_DREPO</name>
<dbReference type="EMBL" id="JAIWYP010000016">
    <property type="protein sequence ID" value="KAH3696744.1"/>
    <property type="molecule type" value="Genomic_DNA"/>
</dbReference>
<dbReference type="AlphaFoldDB" id="A0A9D4BJ66"/>
<evidence type="ECO:0000313" key="2">
    <source>
        <dbReference type="Proteomes" id="UP000828390"/>
    </source>
</evidence>
<accession>A0A9D4BJ66</accession>
<reference evidence="1" key="2">
    <citation type="submission" date="2020-11" db="EMBL/GenBank/DDBJ databases">
        <authorList>
            <person name="McCartney M.A."/>
            <person name="Auch B."/>
            <person name="Kono T."/>
            <person name="Mallez S."/>
            <person name="Becker A."/>
            <person name="Gohl D.M."/>
            <person name="Silverstein K.A.T."/>
            <person name="Koren S."/>
            <person name="Bechman K.B."/>
            <person name="Herman A."/>
            <person name="Abrahante J.E."/>
            <person name="Garbe J."/>
        </authorList>
    </citation>
    <scope>NUCLEOTIDE SEQUENCE</scope>
    <source>
        <strain evidence="1">Duluth1</strain>
        <tissue evidence="1">Whole animal</tissue>
    </source>
</reference>
<keyword evidence="2" id="KW-1185">Reference proteome</keyword>
<organism evidence="1 2">
    <name type="scientific">Dreissena polymorpha</name>
    <name type="common">Zebra mussel</name>
    <name type="synonym">Mytilus polymorpha</name>
    <dbReference type="NCBI Taxonomy" id="45954"/>
    <lineage>
        <taxon>Eukaryota</taxon>
        <taxon>Metazoa</taxon>
        <taxon>Spiralia</taxon>
        <taxon>Lophotrochozoa</taxon>
        <taxon>Mollusca</taxon>
        <taxon>Bivalvia</taxon>
        <taxon>Autobranchia</taxon>
        <taxon>Heteroconchia</taxon>
        <taxon>Euheterodonta</taxon>
        <taxon>Imparidentia</taxon>
        <taxon>Neoheterodontei</taxon>
        <taxon>Myida</taxon>
        <taxon>Dreissenoidea</taxon>
        <taxon>Dreissenidae</taxon>
        <taxon>Dreissena</taxon>
    </lineage>
</organism>
<dbReference type="Proteomes" id="UP000828390">
    <property type="component" value="Unassembled WGS sequence"/>
</dbReference>
<comment type="caution">
    <text evidence="1">The sequence shown here is derived from an EMBL/GenBank/DDBJ whole genome shotgun (WGS) entry which is preliminary data.</text>
</comment>
<sequence>MNNGLDRWDSIRGGQEMDISSVCWTGGDRATIETVKRGISAVNVGLVETMRQQQRRSKEGYLQRMLDRWGEMGQQQRRSRVGYL</sequence>
<reference evidence="1" key="1">
    <citation type="journal article" date="2019" name="bioRxiv">
        <title>The Genome of the Zebra Mussel, Dreissena polymorpha: A Resource for Invasive Species Research.</title>
        <authorList>
            <person name="McCartney M.A."/>
            <person name="Auch B."/>
            <person name="Kono T."/>
            <person name="Mallez S."/>
            <person name="Zhang Y."/>
            <person name="Obille A."/>
            <person name="Becker A."/>
            <person name="Abrahante J.E."/>
            <person name="Garbe J."/>
            <person name="Badalamenti J.P."/>
            <person name="Herman A."/>
            <person name="Mangelson H."/>
            <person name="Liachko I."/>
            <person name="Sullivan S."/>
            <person name="Sone E.D."/>
            <person name="Koren S."/>
            <person name="Silverstein K.A.T."/>
            <person name="Beckman K.B."/>
            <person name="Gohl D.M."/>
        </authorList>
    </citation>
    <scope>NUCLEOTIDE SEQUENCE</scope>
    <source>
        <strain evidence="1">Duluth1</strain>
        <tissue evidence="1">Whole animal</tissue>
    </source>
</reference>
<gene>
    <name evidence="1" type="ORF">DPMN_084220</name>
</gene>
<protein>
    <submittedName>
        <fullName evidence="1">Uncharacterized protein</fullName>
    </submittedName>
</protein>
<evidence type="ECO:0000313" key="1">
    <source>
        <dbReference type="EMBL" id="KAH3696744.1"/>
    </source>
</evidence>